<proteinExistence type="inferred from homology"/>
<dbReference type="SUPFAM" id="SSF48264">
    <property type="entry name" value="Cytochrome P450"/>
    <property type="match status" value="1"/>
</dbReference>
<evidence type="ECO:0000256" key="4">
    <source>
        <dbReference type="ARBA" id="ARBA00022723"/>
    </source>
</evidence>
<evidence type="ECO:0000256" key="9">
    <source>
        <dbReference type="RuleBase" id="RU000461"/>
    </source>
</evidence>
<dbReference type="OrthoDB" id="1844152at2759"/>
<evidence type="ECO:0000256" key="10">
    <source>
        <dbReference type="SAM" id="Phobius"/>
    </source>
</evidence>
<reference evidence="11 12" key="1">
    <citation type="submission" date="2014-04" db="EMBL/GenBank/DDBJ databases">
        <authorList>
            <consortium name="DOE Joint Genome Institute"/>
            <person name="Kuo A."/>
            <person name="Martino E."/>
            <person name="Perotto S."/>
            <person name="Kohler A."/>
            <person name="Nagy L.G."/>
            <person name="Floudas D."/>
            <person name="Copeland A."/>
            <person name="Barry K.W."/>
            <person name="Cichocki N."/>
            <person name="Veneault-Fourrey C."/>
            <person name="LaButti K."/>
            <person name="Lindquist E.A."/>
            <person name="Lipzen A."/>
            <person name="Lundell T."/>
            <person name="Morin E."/>
            <person name="Murat C."/>
            <person name="Sun H."/>
            <person name="Tunlid A."/>
            <person name="Henrissat B."/>
            <person name="Grigoriev I.V."/>
            <person name="Hibbett D.S."/>
            <person name="Martin F."/>
            <person name="Nordberg H.P."/>
            <person name="Cantor M.N."/>
            <person name="Hua S.X."/>
        </authorList>
    </citation>
    <scope>NUCLEOTIDE SEQUENCE [LARGE SCALE GENOMIC DNA]</scope>
    <source>
        <strain evidence="11 12">Zn</strain>
    </source>
</reference>
<dbReference type="PANTHER" id="PTHR46206">
    <property type="entry name" value="CYTOCHROME P450"/>
    <property type="match status" value="1"/>
</dbReference>
<evidence type="ECO:0000256" key="6">
    <source>
        <dbReference type="ARBA" id="ARBA00023004"/>
    </source>
</evidence>
<dbReference type="PROSITE" id="PS00086">
    <property type="entry name" value="CYTOCHROME_P450"/>
    <property type="match status" value="1"/>
</dbReference>
<dbReference type="Gene3D" id="1.10.630.10">
    <property type="entry name" value="Cytochrome P450"/>
    <property type="match status" value="1"/>
</dbReference>
<evidence type="ECO:0000313" key="12">
    <source>
        <dbReference type="Proteomes" id="UP000054321"/>
    </source>
</evidence>
<comment type="similarity">
    <text evidence="2 9">Belongs to the cytochrome P450 family.</text>
</comment>
<organism evidence="11 12">
    <name type="scientific">Oidiodendron maius (strain Zn)</name>
    <dbReference type="NCBI Taxonomy" id="913774"/>
    <lineage>
        <taxon>Eukaryota</taxon>
        <taxon>Fungi</taxon>
        <taxon>Dikarya</taxon>
        <taxon>Ascomycota</taxon>
        <taxon>Pezizomycotina</taxon>
        <taxon>Leotiomycetes</taxon>
        <taxon>Leotiomycetes incertae sedis</taxon>
        <taxon>Myxotrichaceae</taxon>
        <taxon>Oidiodendron</taxon>
    </lineage>
</organism>
<dbReference type="AlphaFoldDB" id="A0A0C3HLP0"/>
<evidence type="ECO:0000313" key="11">
    <source>
        <dbReference type="EMBL" id="KIN03247.1"/>
    </source>
</evidence>
<keyword evidence="10" id="KW-1133">Transmembrane helix</keyword>
<reference evidence="12" key="2">
    <citation type="submission" date="2015-01" db="EMBL/GenBank/DDBJ databases">
        <title>Evolutionary Origins and Diversification of the Mycorrhizal Mutualists.</title>
        <authorList>
            <consortium name="DOE Joint Genome Institute"/>
            <consortium name="Mycorrhizal Genomics Consortium"/>
            <person name="Kohler A."/>
            <person name="Kuo A."/>
            <person name="Nagy L.G."/>
            <person name="Floudas D."/>
            <person name="Copeland A."/>
            <person name="Barry K.W."/>
            <person name="Cichocki N."/>
            <person name="Veneault-Fourrey C."/>
            <person name="LaButti K."/>
            <person name="Lindquist E.A."/>
            <person name="Lipzen A."/>
            <person name="Lundell T."/>
            <person name="Morin E."/>
            <person name="Murat C."/>
            <person name="Riley R."/>
            <person name="Ohm R."/>
            <person name="Sun H."/>
            <person name="Tunlid A."/>
            <person name="Henrissat B."/>
            <person name="Grigoriev I.V."/>
            <person name="Hibbett D.S."/>
            <person name="Martin F."/>
        </authorList>
    </citation>
    <scope>NUCLEOTIDE SEQUENCE [LARGE SCALE GENOMIC DNA]</scope>
    <source>
        <strain evidence="12">Zn</strain>
    </source>
</reference>
<evidence type="ECO:0000256" key="1">
    <source>
        <dbReference type="ARBA" id="ARBA00001971"/>
    </source>
</evidence>
<dbReference type="Pfam" id="PF00067">
    <property type="entry name" value="p450"/>
    <property type="match status" value="1"/>
</dbReference>
<feature type="transmembrane region" description="Helical" evidence="10">
    <location>
        <begin position="21"/>
        <end position="40"/>
    </location>
</feature>
<evidence type="ECO:0000256" key="7">
    <source>
        <dbReference type="ARBA" id="ARBA00023033"/>
    </source>
</evidence>
<evidence type="ECO:0000256" key="2">
    <source>
        <dbReference type="ARBA" id="ARBA00010617"/>
    </source>
</evidence>
<dbReference type="CDD" id="cd11041">
    <property type="entry name" value="CYP503A1-like"/>
    <property type="match status" value="1"/>
</dbReference>
<comment type="cofactor">
    <cofactor evidence="1 8">
        <name>heme</name>
        <dbReference type="ChEBI" id="CHEBI:30413"/>
    </cofactor>
</comment>
<dbReference type="InterPro" id="IPR002403">
    <property type="entry name" value="Cyt_P450_E_grp-IV"/>
</dbReference>
<dbReference type="EMBL" id="KN832874">
    <property type="protein sequence ID" value="KIN03247.1"/>
    <property type="molecule type" value="Genomic_DNA"/>
</dbReference>
<evidence type="ECO:0000256" key="8">
    <source>
        <dbReference type="PIRSR" id="PIRSR602403-1"/>
    </source>
</evidence>
<evidence type="ECO:0000256" key="5">
    <source>
        <dbReference type="ARBA" id="ARBA00023002"/>
    </source>
</evidence>
<dbReference type="GO" id="GO:0016705">
    <property type="term" value="F:oxidoreductase activity, acting on paired donors, with incorporation or reduction of molecular oxygen"/>
    <property type="evidence" value="ECO:0007669"/>
    <property type="project" value="InterPro"/>
</dbReference>
<dbReference type="HOGENOM" id="CLU_022195_0_3_1"/>
<gene>
    <name evidence="11" type="ORF">OIDMADRAFT_53043</name>
</gene>
<dbReference type="GO" id="GO:0004497">
    <property type="term" value="F:monooxygenase activity"/>
    <property type="evidence" value="ECO:0007669"/>
    <property type="project" value="UniProtKB-KW"/>
</dbReference>
<sequence length="530" mass="59491">MATVSSGFLSMLVQSSFGIKGATVIVSLVVTVAVAISVYFTDRPYEDFAMFGKDGTKIDLVAKYRWLTSAKKIMKEGMQKAKGPFQVVANCGPLILLPPTMMEEIRNDDRMTFKAWLKQHFFTTYPGFQGFAPAVENDVFVSSVKVGLTQTLGRATEVLSAETDDILKELYPYNEEWKETTFDKDATNIIARLSTCIFMPGLAHNEEWLKIAVDYTVDFFTGAYILRMIPPILRPIVHWVLPPTRKLRKDIKIAQRLINGELSARKRKREEDRKAGRPVELPVDALQWVETVSHNKGLHCDPVHSQLNYTLGAVHTTSITFVNAVCDLIAHPKYFELLREEVNTVYAANGNQWNKTSVSQLQLMDSFMKESARLSPVTMLPINRVAEETFTLSNGTTIPKGATVGVPTLRATDPSVFPDPYKFDGHRFFNLRNEPGGASKYQFVSTSNDMIIFGHGKHACPGRFFAANEIKILLSKFLLGYDLKFPDDQLDRLRPLEVGADTIPNPLLRIWIRSRKQGQASTPAVTVEAK</sequence>
<keyword evidence="4 8" id="KW-0479">Metal-binding</keyword>
<dbReference type="InterPro" id="IPR017972">
    <property type="entry name" value="Cyt_P450_CS"/>
</dbReference>
<keyword evidence="7 9" id="KW-0503">Monooxygenase</keyword>
<keyword evidence="5 9" id="KW-0560">Oxidoreductase</keyword>
<dbReference type="GO" id="GO:0005506">
    <property type="term" value="F:iron ion binding"/>
    <property type="evidence" value="ECO:0007669"/>
    <property type="project" value="InterPro"/>
</dbReference>
<feature type="binding site" description="axial binding residue" evidence="8">
    <location>
        <position position="460"/>
    </location>
    <ligand>
        <name>heme</name>
        <dbReference type="ChEBI" id="CHEBI:30413"/>
    </ligand>
    <ligandPart>
        <name>Fe</name>
        <dbReference type="ChEBI" id="CHEBI:18248"/>
    </ligandPart>
</feature>
<dbReference type="STRING" id="913774.A0A0C3HLP0"/>
<dbReference type="PRINTS" id="PR00465">
    <property type="entry name" value="EP450IV"/>
</dbReference>
<name>A0A0C3HLP0_OIDMZ</name>
<keyword evidence="10" id="KW-0812">Transmembrane</keyword>
<evidence type="ECO:0008006" key="13">
    <source>
        <dbReference type="Google" id="ProtNLM"/>
    </source>
</evidence>
<keyword evidence="10" id="KW-0472">Membrane</keyword>
<keyword evidence="12" id="KW-1185">Reference proteome</keyword>
<accession>A0A0C3HLP0</accession>
<keyword evidence="6 8" id="KW-0408">Iron</keyword>
<dbReference type="PANTHER" id="PTHR46206:SF2">
    <property type="entry name" value="CYTOCHROME P450 MONOOXYGENASE AUSG-RELATED"/>
    <property type="match status" value="1"/>
</dbReference>
<dbReference type="InParanoid" id="A0A0C3HLP0"/>
<protein>
    <recommendedName>
        <fullName evidence="13">Cytochrome P450</fullName>
    </recommendedName>
</protein>
<dbReference type="InterPro" id="IPR036396">
    <property type="entry name" value="Cyt_P450_sf"/>
</dbReference>
<keyword evidence="3 8" id="KW-0349">Heme</keyword>
<dbReference type="Proteomes" id="UP000054321">
    <property type="component" value="Unassembled WGS sequence"/>
</dbReference>
<evidence type="ECO:0000256" key="3">
    <source>
        <dbReference type="ARBA" id="ARBA00022617"/>
    </source>
</evidence>
<dbReference type="InterPro" id="IPR001128">
    <property type="entry name" value="Cyt_P450"/>
</dbReference>
<dbReference type="GO" id="GO:0020037">
    <property type="term" value="F:heme binding"/>
    <property type="evidence" value="ECO:0007669"/>
    <property type="project" value="InterPro"/>
</dbReference>